<dbReference type="STRING" id="1503925.TH53_20675"/>
<dbReference type="AlphaFoldDB" id="A0A0D0GLX7"/>
<organism evidence="1 2">
    <name type="scientific">Pedobacter lusitanus</name>
    <dbReference type="NCBI Taxonomy" id="1503925"/>
    <lineage>
        <taxon>Bacteria</taxon>
        <taxon>Pseudomonadati</taxon>
        <taxon>Bacteroidota</taxon>
        <taxon>Sphingobacteriia</taxon>
        <taxon>Sphingobacteriales</taxon>
        <taxon>Sphingobacteriaceae</taxon>
        <taxon>Pedobacter</taxon>
    </lineage>
</organism>
<dbReference type="EMBL" id="JXRA01000102">
    <property type="protein sequence ID" value="KIO75391.1"/>
    <property type="molecule type" value="Genomic_DNA"/>
</dbReference>
<dbReference type="Proteomes" id="UP000032049">
    <property type="component" value="Unassembled WGS sequence"/>
</dbReference>
<dbReference type="RefSeq" id="WP_041885027.1">
    <property type="nucleotide sequence ID" value="NZ_JXRA01000102.1"/>
</dbReference>
<reference evidence="1 2" key="1">
    <citation type="submission" date="2015-01" db="EMBL/GenBank/DDBJ databases">
        <title>Draft genome sequence of Pedobacter sp. NL19 isolated from sludge of an effluent treatment pond in an abandoned uranium mine.</title>
        <authorList>
            <person name="Santos T."/>
            <person name="Caetano T."/>
            <person name="Covas C."/>
            <person name="Cruz A."/>
            <person name="Mendo S."/>
        </authorList>
    </citation>
    <scope>NUCLEOTIDE SEQUENCE [LARGE SCALE GENOMIC DNA]</scope>
    <source>
        <strain evidence="1 2">NL19</strain>
    </source>
</reference>
<comment type="caution">
    <text evidence="1">The sequence shown here is derived from an EMBL/GenBank/DDBJ whole genome shotgun (WGS) entry which is preliminary data.</text>
</comment>
<name>A0A0D0GLX7_9SPHI</name>
<sequence length="72" mass="8591">MIILWPLKFFFNCTSDPELKQDIKFLRSDEHGLLHVPIEDVPQGIWKLLLEWNHDGRDFCMERIIELPGRSL</sequence>
<accession>A0A0D0GLX7</accession>
<proteinExistence type="predicted"/>
<keyword evidence="2" id="KW-1185">Reference proteome</keyword>
<protein>
    <submittedName>
        <fullName evidence="1">Uncharacterized protein</fullName>
    </submittedName>
</protein>
<gene>
    <name evidence="1" type="ORF">TH53_20675</name>
</gene>
<dbReference type="OrthoDB" id="769196at2"/>
<evidence type="ECO:0000313" key="2">
    <source>
        <dbReference type="Proteomes" id="UP000032049"/>
    </source>
</evidence>
<evidence type="ECO:0000313" key="1">
    <source>
        <dbReference type="EMBL" id="KIO75391.1"/>
    </source>
</evidence>